<feature type="compositionally biased region" description="Basic and acidic residues" evidence="1">
    <location>
        <begin position="491"/>
        <end position="501"/>
    </location>
</feature>
<feature type="region of interest" description="Disordered" evidence="1">
    <location>
        <begin position="458"/>
        <end position="538"/>
    </location>
</feature>
<keyword evidence="3" id="KW-1185">Reference proteome</keyword>
<accession>A0ABQ6N5E4</accession>
<gene>
    <name evidence="2" type="ORF">TeGR_g3030</name>
</gene>
<evidence type="ECO:0000313" key="3">
    <source>
        <dbReference type="Proteomes" id="UP001165060"/>
    </source>
</evidence>
<evidence type="ECO:0000256" key="1">
    <source>
        <dbReference type="SAM" id="MobiDB-lite"/>
    </source>
</evidence>
<reference evidence="2 3" key="1">
    <citation type="journal article" date="2023" name="Commun. Biol.">
        <title>Genome analysis of Parmales, the sister group of diatoms, reveals the evolutionary specialization of diatoms from phago-mixotrophs to photoautotrophs.</title>
        <authorList>
            <person name="Ban H."/>
            <person name="Sato S."/>
            <person name="Yoshikawa S."/>
            <person name="Yamada K."/>
            <person name="Nakamura Y."/>
            <person name="Ichinomiya M."/>
            <person name="Sato N."/>
            <person name="Blanc-Mathieu R."/>
            <person name="Endo H."/>
            <person name="Kuwata A."/>
            <person name="Ogata H."/>
        </authorList>
    </citation>
    <scope>NUCLEOTIDE SEQUENCE [LARGE SCALE GENOMIC DNA]</scope>
</reference>
<organism evidence="2 3">
    <name type="scientific">Tetraparma gracilis</name>
    <dbReference type="NCBI Taxonomy" id="2962635"/>
    <lineage>
        <taxon>Eukaryota</taxon>
        <taxon>Sar</taxon>
        <taxon>Stramenopiles</taxon>
        <taxon>Ochrophyta</taxon>
        <taxon>Bolidophyceae</taxon>
        <taxon>Parmales</taxon>
        <taxon>Triparmaceae</taxon>
        <taxon>Tetraparma</taxon>
    </lineage>
</organism>
<feature type="compositionally biased region" description="Pro residues" evidence="1">
    <location>
        <begin position="460"/>
        <end position="479"/>
    </location>
</feature>
<dbReference type="EMBL" id="BRYB01000912">
    <property type="protein sequence ID" value="GMI40150.1"/>
    <property type="molecule type" value="Genomic_DNA"/>
</dbReference>
<comment type="caution">
    <text evidence="2">The sequence shown here is derived from an EMBL/GenBank/DDBJ whole genome shotgun (WGS) entry which is preliminary data.</text>
</comment>
<dbReference type="Proteomes" id="UP001165060">
    <property type="component" value="Unassembled WGS sequence"/>
</dbReference>
<evidence type="ECO:0000313" key="2">
    <source>
        <dbReference type="EMBL" id="GMI40150.1"/>
    </source>
</evidence>
<name>A0ABQ6N5E4_9STRA</name>
<protein>
    <submittedName>
        <fullName evidence="2">Uncharacterized protein</fullName>
    </submittedName>
</protein>
<proteinExistence type="predicted"/>
<feature type="compositionally biased region" description="Low complexity" evidence="1">
    <location>
        <begin position="518"/>
        <end position="538"/>
    </location>
</feature>
<sequence length="538" mass="57963">MPSASFGALIRQTTITNSSPSPRTVEVLDGLAKLEPAGGPLDGQLKNMGRTLEGWMGVYQGDGEGTLTKPFYRLSTVPGDTASVKIQVEGHYCMAFEEGAGELLPVVFDTDAVFGRDTSLASAEHFEATPLEEILASKQSGAAKTSSAFAAGTFTLGPGESTTLISYYGKAPKIGDLDGYADEILSSPDYTSSKLAEMRAIMKELTATVSTTSASPLFNSHVSQMYLDNALRGGVPLLLGGAPADQPMRADADEDDSVKVYHTFSRIHGDLERDYNAYTIDATYFSQGQGNYRDVAQNRRNDVMFNPRMGAFNVRQFLSFIQADGYEPLTVQAVTFAVEDEKACADLAEFAVGSGDDFDTGRAREALTNILKGGQLRPGQLFQLMEDQDIPLQKTVSKQEFVDRFATVATQNFMAVYGDGFWADHWEYYLDLIDSYLSVYPDREEALMCKIEHDAMFLPPQGPNDPPPPPPKPVVLPPAKPEEAPGLSSRLEPHALQRFRLDPAAAVAPPPGEGSKEGAGSLGLSDSSGDESGVSALI</sequence>